<evidence type="ECO:0008006" key="3">
    <source>
        <dbReference type="Google" id="ProtNLM"/>
    </source>
</evidence>
<accession>A0ABS3LUF0</accession>
<reference evidence="1 2" key="1">
    <citation type="submission" date="2021-03" db="EMBL/GenBank/DDBJ databases">
        <title>The complete genome sequence of Acetobacter sacchari TBRC 11175.</title>
        <authorList>
            <person name="Charoenyingcharoen P."/>
            <person name="Yukphan P."/>
        </authorList>
    </citation>
    <scope>NUCLEOTIDE SEQUENCE [LARGE SCALE GENOMIC DNA]</scope>
    <source>
        <strain evidence="1 2">TBRC 11175</strain>
    </source>
</reference>
<comment type="caution">
    <text evidence="1">The sequence shown here is derived from an EMBL/GenBank/DDBJ whole genome shotgun (WGS) entry which is preliminary data.</text>
</comment>
<dbReference type="RefSeq" id="WP_207880752.1">
    <property type="nucleotide sequence ID" value="NZ_JAFVMF010000006.1"/>
</dbReference>
<dbReference type="Proteomes" id="UP000664771">
    <property type="component" value="Unassembled WGS sequence"/>
</dbReference>
<proteinExistence type="predicted"/>
<protein>
    <recommendedName>
        <fullName evidence="3">Transposase</fullName>
    </recommendedName>
</protein>
<dbReference type="EMBL" id="JAFVMF010000006">
    <property type="protein sequence ID" value="MBO1359523.1"/>
    <property type="molecule type" value="Genomic_DNA"/>
</dbReference>
<organism evidence="1 2">
    <name type="scientific">Acetobacter sacchari</name>
    <dbReference type="NCBI Taxonomy" id="2661687"/>
    <lineage>
        <taxon>Bacteria</taxon>
        <taxon>Pseudomonadati</taxon>
        <taxon>Pseudomonadota</taxon>
        <taxon>Alphaproteobacteria</taxon>
        <taxon>Acetobacterales</taxon>
        <taxon>Acetobacteraceae</taxon>
        <taxon>Acetobacter</taxon>
    </lineage>
</organism>
<evidence type="ECO:0000313" key="1">
    <source>
        <dbReference type="EMBL" id="MBO1359523.1"/>
    </source>
</evidence>
<keyword evidence="2" id="KW-1185">Reference proteome</keyword>
<sequence>MDACRDVASNFGAVMRRLDGRKIVDGHLFRRFRSHDLRQALAIRQFKAGVTFTGQTGI</sequence>
<evidence type="ECO:0000313" key="2">
    <source>
        <dbReference type="Proteomes" id="UP000664771"/>
    </source>
</evidence>
<name>A0ABS3LUF0_9PROT</name>
<gene>
    <name evidence="1" type="ORF">J2D73_06890</name>
</gene>